<dbReference type="EMBL" id="BMWS01000016">
    <property type="protein sequence ID" value="GGX22732.1"/>
    <property type="molecule type" value="Genomic_DNA"/>
</dbReference>
<evidence type="ECO:0000313" key="1">
    <source>
        <dbReference type="EMBL" id="GGX22732.1"/>
    </source>
</evidence>
<comment type="caution">
    <text evidence="1">The sequence shown here is derived from an EMBL/GenBank/DDBJ whole genome shotgun (WGS) entry which is preliminary data.</text>
</comment>
<name>A0A918JX53_9FLAO</name>
<dbReference type="Proteomes" id="UP000601108">
    <property type="component" value="Unassembled WGS sequence"/>
</dbReference>
<sequence>MRGIAISQNVEYGMFKKYYKGYYQFIMDNGDILVFEGISLAAIRKFDLKTNKFKGKSFVITYSEYQEDKDEDFILYKIEKLELA</sequence>
<keyword evidence="2" id="KW-1185">Reference proteome</keyword>
<accession>A0A918JX53</accession>
<protein>
    <submittedName>
        <fullName evidence="1">Uncharacterized protein</fullName>
    </submittedName>
</protein>
<dbReference type="AlphaFoldDB" id="A0A918JX53"/>
<reference evidence="1 2" key="1">
    <citation type="journal article" date="2014" name="Int. J. Syst. Evol. Microbiol.">
        <title>Complete genome sequence of Corynebacterium casei LMG S-19264T (=DSM 44701T), isolated from a smear-ripened cheese.</title>
        <authorList>
            <consortium name="US DOE Joint Genome Institute (JGI-PGF)"/>
            <person name="Walter F."/>
            <person name="Albersmeier A."/>
            <person name="Kalinowski J."/>
            <person name="Ruckert C."/>
        </authorList>
    </citation>
    <scope>NUCLEOTIDE SEQUENCE [LARGE SCALE GENOMIC DNA]</scope>
    <source>
        <strain evidence="1 2">KCTC 12285</strain>
    </source>
</reference>
<dbReference type="RefSeq" id="WP_051316687.1">
    <property type="nucleotide sequence ID" value="NZ_BMWS01000016.1"/>
</dbReference>
<proteinExistence type="predicted"/>
<organism evidence="1 2">
    <name type="scientific">Aquimarina muelleri</name>
    <dbReference type="NCBI Taxonomy" id="279356"/>
    <lineage>
        <taxon>Bacteria</taxon>
        <taxon>Pseudomonadati</taxon>
        <taxon>Bacteroidota</taxon>
        <taxon>Flavobacteriia</taxon>
        <taxon>Flavobacteriales</taxon>
        <taxon>Flavobacteriaceae</taxon>
        <taxon>Aquimarina</taxon>
    </lineage>
</organism>
<gene>
    <name evidence="1" type="ORF">GCM10007384_24930</name>
</gene>
<evidence type="ECO:0000313" key="2">
    <source>
        <dbReference type="Proteomes" id="UP000601108"/>
    </source>
</evidence>